<dbReference type="EMBL" id="CP001707">
    <property type="protein sequence ID" value="ACV26770.1"/>
    <property type="molecule type" value="Genomic_DNA"/>
</dbReference>
<keyword evidence="2" id="KW-1185">Reference proteome</keyword>
<protein>
    <submittedName>
        <fullName evidence="1">Uncharacterized protein</fullName>
    </submittedName>
</protein>
<gene>
    <name evidence="1" type="ordered locus">Kkor_1357</name>
</gene>
<dbReference type="InParanoid" id="C7RBX8"/>
<dbReference type="Proteomes" id="UP000001231">
    <property type="component" value="Chromosome"/>
</dbReference>
<proteinExistence type="predicted"/>
<name>C7RBX8_KANKD</name>
<organism evidence="1 2">
    <name type="scientific">Kangiella koreensis (strain DSM 16069 / JCM 12317 / KCTC 12182 / SW-125)</name>
    <dbReference type="NCBI Taxonomy" id="523791"/>
    <lineage>
        <taxon>Bacteria</taxon>
        <taxon>Pseudomonadati</taxon>
        <taxon>Pseudomonadota</taxon>
        <taxon>Gammaproteobacteria</taxon>
        <taxon>Kangiellales</taxon>
        <taxon>Kangiellaceae</taxon>
        <taxon>Kangiella</taxon>
    </lineage>
</organism>
<dbReference type="STRING" id="523791.Kkor_1357"/>
<accession>C7RBX8</accession>
<reference evidence="1 2" key="1">
    <citation type="journal article" date="2009" name="Stand. Genomic Sci.">
        <title>Complete genome sequence of Kangiella koreensis type strain (SW-125).</title>
        <authorList>
            <person name="Han C."/>
            <person name="Sikorski J."/>
            <person name="Lapidus A."/>
            <person name="Nolan M."/>
            <person name="Glavina Del Rio T."/>
            <person name="Tice H."/>
            <person name="Cheng J.F."/>
            <person name="Lucas S."/>
            <person name="Chen F."/>
            <person name="Copeland A."/>
            <person name="Ivanova N."/>
            <person name="Mavromatis K."/>
            <person name="Ovchinnikova G."/>
            <person name="Pati A."/>
            <person name="Bruce D."/>
            <person name="Goodwin L."/>
            <person name="Pitluck S."/>
            <person name="Chen A."/>
            <person name="Palaniappan K."/>
            <person name="Land M."/>
            <person name="Hauser L."/>
            <person name="Chang Y.J."/>
            <person name="Jeffries C.D."/>
            <person name="Chain P."/>
            <person name="Saunders E."/>
            <person name="Brettin T."/>
            <person name="Goker M."/>
            <person name="Tindall B.J."/>
            <person name="Bristow J."/>
            <person name="Eisen J.A."/>
            <person name="Markowitz V."/>
            <person name="Hugenholtz P."/>
            <person name="Kyrpides N.C."/>
            <person name="Klenk H.P."/>
            <person name="Detter J.C."/>
        </authorList>
    </citation>
    <scope>NUCLEOTIDE SEQUENCE [LARGE SCALE GENOMIC DNA]</scope>
    <source>
        <strain evidence="2">DSM 16069 / KCTC 12182 / SW-125</strain>
    </source>
</reference>
<evidence type="ECO:0000313" key="2">
    <source>
        <dbReference type="Proteomes" id="UP000001231"/>
    </source>
</evidence>
<evidence type="ECO:0000313" key="1">
    <source>
        <dbReference type="EMBL" id="ACV26770.1"/>
    </source>
</evidence>
<sequence length="75" mass="8515">MTPKQEKKAVLYRMVTDKQVCPYELLTDGLYINANPSYKSFKTQSQKIPRSLWLFLSTISAKVMSINSVKSLAKG</sequence>
<dbReference type="AlphaFoldDB" id="C7RBX8"/>
<dbReference type="HOGENOM" id="CLU_2666215_0_0_6"/>
<dbReference type="KEGG" id="kko:Kkor_1357"/>